<dbReference type="RefSeq" id="WP_380618204.1">
    <property type="nucleotide sequence ID" value="NZ_JBHSDK010000005.1"/>
</dbReference>
<dbReference type="InterPro" id="IPR005625">
    <property type="entry name" value="PepSY-ass_TM"/>
</dbReference>
<feature type="transmembrane region" description="Helical" evidence="2">
    <location>
        <begin position="34"/>
        <end position="58"/>
    </location>
</feature>
<dbReference type="PANTHER" id="PTHR34219:SF1">
    <property type="entry name" value="PEPSY DOMAIN-CONTAINING PROTEIN"/>
    <property type="match status" value="1"/>
</dbReference>
<keyword evidence="2" id="KW-0812">Transmembrane</keyword>
<keyword evidence="2" id="KW-0472">Membrane</keyword>
<keyword evidence="4" id="KW-1185">Reference proteome</keyword>
<evidence type="ECO:0000256" key="1">
    <source>
        <dbReference type="SAM" id="MobiDB-lite"/>
    </source>
</evidence>
<feature type="transmembrane region" description="Helical" evidence="2">
    <location>
        <begin position="179"/>
        <end position="197"/>
    </location>
</feature>
<dbReference type="PANTHER" id="PTHR34219">
    <property type="entry name" value="IRON-REGULATED INNER MEMBRANE PROTEIN-RELATED"/>
    <property type="match status" value="1"/>
</dbReference>
<comment type="caution">
    <text evidence="3">The sequence shown here is derived from an EMBL/GenBank/DDBJ whole genome shotgun (WGS) entry which is preliminary data.</text>
</comment>
<dbReference type="Pfam" id="PF03929">
    <property type="entry name" value="PepSY_TM"/>
    <property type="match status" value="1"/>
</dbReference>
<proteinExistence type="predicted"/>
<reference evidence="4" key="1">
    <citation type="journal article" date="2019" name="Int. J. Syst. Evol. Microbiol.">
        <title>The Global Catalogue of Microorganisms (GCM) 10K type strain sequencing project: providing services to taxonomists for standard genome sequencing and annotation.</title>
        <authorList>
            <consortium name="The Broad Institute Genomics Platform"/>
            <consortium name="The Broad Institute Genome Sequencing Center for Infectious Disease"/>
            <person name="Wu L."/>
            <person name="Ma J."/>
        </authorList>
    </citation>
    <scope>NUCLEOTIDE SEQUENCE [LARGE SCALE GENOMIC DNA]</scope>
    <source>
        <strain evidence="4">IBRC-M 10908</strain>
    </source>
</reference>
<protein>
    <submittedName>
        <fullName evidence="3">PepSY domain-containing protein</fullName>
    </submittedName>
</protein>
<organism evidence="3 4">
    <name type="scientific">Salininema proteolyticum</name>
    <dbReference type="NCBI Taxonomy" id="1607685"/>
    <lineage>
        <taxon>Bacteria</taxon>
        <taxon>Bacillati</taxon>
        <taxon>Actinomycetota</taxon>
        <taxon>Actinomycetes</taxon>
        <taxon>Glycomycetales</taxon>
        <taxon>Glycomycetaceae</taxon>
        <taxon>Salininema</taxon>
    </lineage>
</organism>
<dbReference type="Proteomes" id="UP001595823">
    <property type="component" value="Unassembled WGS sequence"/>
</dbReference>
<feature type="transmembrane region" description="Helical" evidence="2">
    <location>
        <begin position="374"/>
        <end position="391"/>
    </location>
</feature>
<keyword evidence="2" id="KW-1133">Transmembrane helix</keyword>
<gene>
    <name evidence="3" type="ORF">ACFPET_04430</name>
</gene>
<dbReference type="EMBL" id="JBHSDK010000005">
    <property type="protein sequence ID" value="MFC4334443.1"/>
    <property type="molecule type" value="Genomic_DNA"/>
</dbReference>
<evidence type="ECO:0000256" key="2">
    <source>
        <dbReference type="SAM" id="Phobius"/>
    </source>
</evidence>
<feature type="region of interest" description="Disordered" evidence="1">
    <location>
        <begin position="258"/>
        <end position="279"/>
    </location>
</feature>
<name>A0ABV8TVK1_9ACTN</name>
<evidence type="ECO:0000313" key="3">
    <source>
        <dbReference type="EMBL" id="MFC4334443.1"/>
    </source>
</evidence>
<feature type="transmembrane region" description="Helical" evidence="2">
    <location>
        <begin position="418"/>
        <end position="448"/>
    </location>
</feature>
<sequence length="462" mass="50349">MSLKDDAREPEVAVPAPAQSADLKRGLRQTMLRLHFYVGILVAPFIFVAAFSGLLYALSYPVEDAMYADLTGVSESGDETMPLNSQVNAVLTEYPDATVAAVRPAPDADSTTQVLISGVDVPGGGSEGSPVAFVNPYTGEVQGLSTTYGSSSAMPVREWVSTLHRNLHLGEPGRLYSELAASWLWVLALGGLVLWFFNRRQKKNGSARAKSVRRHKGTGVIVLAVLLFLSATGLTWSTYAGKSIGDVRAQLGWTQPSISNAGGGGDHAHHGGGSDSDEGNEWALREIEDVAAEAERQGIRSPYEITLPTTMGEDFMVAERQRSFPVQQDKMVLSAHEHEVVDSLAFSDWPWIAKAINVTIALHMGLLFGLPNQIALALVMGGLVYMIYLGYKSWWQRRRSDSLVGRPFPRGGLRKLPWWAWVPTAFLTVLLCWFMPLFGIPLVAFFLVDFVVAGRRTSEPAG</sequence>
<evidence type="ECO:0000313" key="4">
    <source>
        <dbReference type="Proteomes" id="UP001595823"/>
    </source>
</evidence>
<feature type="transmembrane region" description="Helical" evidence="2">
    <location>
        <begin position="218"/>
        <end position="239"/>
    </location>
</feature>
<accession>A0ABV8TVK1</accession>